<dbReference type="GO" id="GO:0004527">
    <property type="term" value="F:exonuclease activity"/>
    <property type="evidence" value="ECO:0007669"/>
    <property type="project" value="UniProtKB-KW"/>
</dbReference>
<dbReference type="Pfam" id="PF13482">
    <property type="entry name" value="RNase_H_2"/>
    <property type="match status" value="1"/>
</dbReference>
<feature type="domain" description="YprB ribonuclease H-like" evidence="1">
    <location>
        <begin position="89"/>
        <end position="258"/>
    </location>
</feature>
<organism evidence="2 3">
    <name type="scientific">Pseudolysobacter antarcticus</name>
    <dbReference type="NCBI Taxonomy" id="2511995"/>
    <lineage>
        <taxon>Bacteria</taxon>
        <taxon>Pseudomonadati</taxon>
        <taxon>Pseudomonadota</taxon>
        <taxon>Gammaproteobacteria</taxon>
        <taxon>Lysobacterales</taxon>
        <taxon>Rhodanobacteraceae</taxon>
        <taxon>Pseudolysobacter</taxon>
    </lineage>
</organism>
<gene>
    <name evidence="2" type="ORF">ELE36_07060</name>
</gene>
<accession>A0A411HI21</accession>
<dbReference type="InterPro" id="IPR038720">
    <property type="entry name" value="YprB_RNase_H-like_dom"/>
</dbReference>
<name>A0A411HI21_9GAMM</name>
<dbReference type="OrthoDB" id="9790530at2"/>
<keyword evidence="2" id="KW-0378">Hydrolase</keyword>
<evidence type="ECO:0000313" key="3">
    <source>
        <dbReference type="Proteomes" id="UP000291562"/>
    </source>
</evidence>
<dbReference type="GO" id="GO:0003676">
    <property type="term" value="F:nucleic acid binding"/>
    <property type="evidence" value="ECO:0007669"/>
    <property type="project" value="InterPro"/>
</dbReference>
<dbReference type="SUPFAM" id="SSF53098">
    <property type="entry name" value="Ribonuclease H-like"/>
    <property type="match status" value="1"/>
</dbReference>
<protein>
    <submittedName>
        <fullName evidence="2">Exonuclease</fullName>
    </submittedName>
</protein>
<proteinExistence type="predicted"/>
<dbReference type="KEGG" id="xbc:ELE36_07060"/>
<dbReference type="InterPro" id="IPR036397">
    <property type="entry name" value="RNaseH_sf"/>
</dbReference>
<dbReference type="Gene3D" id="3.30.420.10">
    <property type="entry name" value="Ribonuclease H-like superfamily/Ribonuclease H"/>
    <property type="match status" value="1"/>
</dbReference>
<dbReference type="PANTHER" id="PTHR38462">
    <property type="entry name" value="EXONUCLEASE-LIKE PROTEIN"/>
    <property type="match status" value="1"/>
</dbReference>
<evidence type="ECO:0000313" key="2">
    <source>
        <dbReference type="EMBL" id="QBB70143.1"/>
    </source>
</evidence>
<dbReference type="InterPro" id="IPR012337">
    <property type="entry name" value="RNaseH-like_sf"/>
</dbReference>
<keyword evidence="2" id="KW-0540">Nuclease</keyword>
<dbReference type="Proteomes" id="UP000291562">
    <property type="component" value="Chromosome"/>
</dbReference>
<dbReference type="PANTHER" id="PTHR38462:SF1">
    <property type="entry name" value="YPRB RIBONUCLEASE H-LIKE DOMAIN-CONTAINING PROTEIN"/>
    <property type="match status" value="1"/>
</dbReference>
<dbReference type="AlphaFoldDB" id="A0A411HI21"/>
<evidence type="ECO:0000259" key="1">
    <source>
        <dbReference type="Pfam" id="PF13482"/>
    </source>
</evidence>
<keyword evidence="3" id="KW-1185">Reference proteome</keyword>
<sequence length="266" mass="30481">MSEVKDRLRALQRQSGRVEATPSRATEMVSELRRLIGRRDRTRQSLAAPAGIEIAEGVFAVERRWRSIRSEELSLPWGDVEPVRRERLVCFDTETTGLAGGVGTKAFMIGWGRWQEQEFVVRIIYLTKMAGEAAMLRAFTDGLPHQPIFIGYNSRSYDAPLLKGRYRMHRQANPFDDHRHVDLLHPTRRRYRGTYENCRLQTIEHHVLGIVRDDDLPGSEAPGAWLAFLRGQSSVNLGRVIQHNRQDVLTVGRLLNHLCDARSMDN</sequence>
<keyword evidence="2" id="KW-0269">Exonuclease</keyword>
<dbReference type="EMBL" id="CP035704">
    <property type="protein sequence ID" value="QBB70143.1"/>
    <property type="molecule type" value="Genomic_DNA"/>
</dbReference>
<reference evidence="2 3" key="1">
    <citation type="submission" date="2019-01" db="EMBL/GenBank/DDBJ databases">
        <title>Pseudolysobacter antarctica gen. nov., sp. nov., isolated from Fildes Peninsula, Antarctica.</title>
        <authorList>
            <person name="Wei Z."/>
            <person name="Peng F."/>
        </authorList>
    </citation>
    <scope>NUCLEOTIDE SEQUENCE [LARGE SCALE GENOMIC DNA]</scope>
    <source>
        <strain evidence="2 3">AQ6-296</strain>
    </source>
</reference>